<dbReference type="OrthoDB" id="262547at2759"/>
<protein>
    <recommendedName>
        <fullName evidence="3">Plastocyanin-like domain-containing protein</fullName>
    </recommendedName>
</protein>
<accession>A0A517L0M6</accession>
<dbReference type="InterPro" id="IPR011707">
    <property type="entry name" value="Cu-oxidase-like_N"/>
</dbReference>
<dbReference type="Proteomes" id="UP000316270">
    <property type="component" value="Chromosome 3"/>
</dbReference>
<keyword evidence="5" id="KW-1185">Reference proteome</keyword>
<evidence type="ECO:0000313" key="5">
    <source>
        <dbReference type="Proteomes" id="UP000316270"/>
    </source>
</evidence>
<gene>
    <name evidence="4" type="ORF">FKW77_000028</name>
</gene>
<evidence type="ECO:0000259" key="3">
    <source>
        <dbReference type="Pfam" id="PF07732"/>
    </source>
</evidence>
<dbReference type="AlphaFoldDB" id="A0A517L0M6"/>
<proteinExistence type="inferred from homology"/>
<feature type="chain" id="PRO_5022089253" description="Plastocyanin-like domain-containing protein" evidence="2">
    <location>
        <begin position="19"/>
        <end position="208"/>
    </location>
</feature>
<dbReference type="GO" id="GO:0005507">
    <property type="term" value="F:copper ion binding"/>
    <property type="evidence" value="ECO:0007669"/>
    <property type="project" value="InterPro"/>
</dbReference>
<evidence type="ECO:0000256" key="2">
    <source>
        <dbReference type="SAM" id="SignalP"/>
    </source>
</evidence>
<dbReference type="SUPFAM" id="SSF49503">
    <property type="entry name" value="Cupredoxins"/>
    <property type="match status" value="1"/>
</dbReference>
<reference evidence="4 5" key="1">
    <citation type="submission" date="2019-07" db="EMBL/GenBank/DDBJ databases">
        <title>Finished genome of Venturia effusa.</title>
        <authorList>
            <person name="Young C.A."/>
            <person name="Cox M.P."/>
            <person name="Ganley A.R.D."/>
            <person name="David W.J."/>
        </authorList>
    </citation>
    <scope>NUCLEOTIDE SEQUENCE [LARGE SCALE GENOMIC DNA]</scope>
    <source>
        <strain evidence="5">albino</strain>
    </source>
</reference>
<comment type="similarity">
    <text evidence="1">Belongs to the multicopper oxidase family.</text>
</comment>
<sequence length="208" mass="23307">MTRHLILATSLLAAFAAAEKYPWLSPVYDYFFQFPLPIPPIKSPIFTASSRETGLPIDYYEVDIKPLFAQKYPNLAPTRLVGYDGIVPGPQFRMTQNREAIVRFINHGDRANSVHLHGSFSRAPFDGPMTLLKSSNLKTVDHTAENAYFGQAGAYILHDSEEQSLGIPQGQYDIPLGLASKRYHANGSLWDPEVNREETSLYGDVFEV</sequence>
<organism evidence="4 5">
    <name type="scientific">Venturia effusa</name>
    <dbReference type="NCBI Taxonomy" id="50376"/>
    <lineage>
        <taxon>Eukaryota</taxon>
        <taxon>Fungi</taxon>
        <taxon>Dikarya</taxon>
        <taxon>Ascomycota</taxon>
        <taxon>Pezizomycotina</taxon>
        <taxon>Dothideomycetes</taxon>
        <taxon>Pleosporomycetidae</taxon>
        <taxon>Venturiales</taxon>
        <taxon>Venturiaceae</taxon>
        <taxon>Venturia</taxon>
    </lineage>
</organism>
<dbReference type="InterPro" id="IPR008972">
    <property type="entry name" value="Cupredoxin"/>
</dbReference>
<evidence type="ECO:0000256" key="1">
    <source>
        <dbReference type="ARBA" id="ARBA00010609"/>
    </source>
</evidence>
<dbReference type="Pfam" id="PF07732">
    <property type="entry name" value="Cu-oxidase_3"/>
    <property type="match status" value="1"/>
</dbReference>
<feature type="domain" description="Plastocyanin-like" evidence="3">
    <location>
        <begin position="78"/>
        <end position="130"/>
    </location>
</feature>
<dbReference type="STRING" id="50376.A0A517L0M6"/>
<keyword evidence="2" id="KW-0732">Signal</keyword>
<evidence type="ECO:0000313" key="4">
    <source>
        <dbReference type="EMBL" id="QDS69185.1"/>
    </source>
</evidence>
<name>A0A517L0M6_9PEZI</name>
<dbReference type="EMBL" id="CP042187">
    <property type="protein sequence ID" value="QDS69185.1"/>
    <property type="molecule type" value="Genomic_DNA"/>
</dbReference>
<feature type="signal peptide" evidence="2">
    <location>
        <begin position="1"/>
        <end position="18"/>
    </location>
</feature>
<dbReference type="Gene3D" id="2.60.40.420">
    <property type="entry name" value="Cupredoxins - blue copper proteins"/>
    <property type="match status" value="2"/>
</dbReference>